<dbReference type="EMBL" id="KI395040">
    <property type="protein sequence ID" value="ERM99207.1"/>
    <property type="molecule type" value="Genomic_DNA"/>
</dbReference>
<dbReference type="Proteomes" id="UP000017836">
    <property type="component" value="Unassembled WGS sequence"/>
</dbReference>
<dbReference type="AlphaFoldDB" id="W1NUF3"/>
<proteinExistence type="predicted"/>
<gene>
    <name evidence="1" type="ORF">AMTR_s00092p00107820</name>
</gene>
<protein>
    <submittedName>
        <fullName evidence="1">Uncharacterized protein</fullName>
    </submittedName>
</protein>
<name>W1NUF3_AMBTC</name>
<evidence type="ECO:0000313" key="1">
    <source>
        <dbReference type="EMBL" id="ERM99207.1"/>
    </source>
</evidence>
<organism evidence="1 2">
    <name type="scientific">Amborella trichopoda</name>
    <dbReference type="NCBI Taxonomy" id="13333"/>
    <lineage>
        <taxon>Eukaryota</taxon>
        <taxon>Viridiplantae</taxon>
        <taxon>Streptophyta</taxon>
        <taxon>Embryophyta</taxon>
        <taxon>Tracheophyta</taxon>
        <taxon>Spermatophyta</taxon>
        <taxon>Magnoliopsida</taxon>
        <taxon>Amborellales</taxon>
        <taxon>Amborellaceae</taxon>
        <taxon>Amborella</taxon>
    </lineage>
</organism>
<dbReference type="HOGENOM" id="CLU_2657790_0_0_1"/>
<dbReference type="GO" id="GO:0031011">
    <property type="term" value="C:Ino80 complex"/>
    <property type="evidence" value="ECO:0007669"/>
    <property type="project" value="EnsemblPlants"/>
</dbReference>
<reference evidence="2" key="1">
    <citation type="journal article" date="2013" name="Science">
        <title>The Amborella genome and the evolution of flowering plants.</title>
        <authorList>
            <consortium name="Amborella Genome Project"/>
        </authorList>
    </citation>
    <scope>NUCLEOTIDE SEQUENCE [LARGE SCALE GENOMIC DNA]</scope>
</reference>
<dbReference type="eggNOG" id="ENOG502S4YX">
    <property type="taxonomic scope" value="Eukaryota"/>
</dbReference>
<dbReference type="PANTHER" id="PTHR37242">
    <property type="entry name" value="OS09G0569450 PROTEIN"/>
    <property type="match status" value="1"/>
</dbReference>
<evidence type="ECO:0000313" key="2">
    <source>
        <dbReference type="Proteomes" id="UP000017836"/>
    </source>
</evidence>
<dbReference type="Gramene" id="ERM99207">
    <property type="protein sequence ID" value="ERM99207"/>
    <property type="gene ID" value="AMTR_s00092p00107820"/>
</dbReference>
<accession>W1NUF3</accession>
<dbReference type="PANTHER" id="PTHR37242:SF1">
    <property type="entry name" value="OS09G0569450 PROTEIN"/>
    <property type="match status" value="1"/>
</dbReference>
<sequence length="76" mass="8676">MGEADIHDGATNTIETTLQFDPTQMIGIIRRKALIKELADAYHAECLTYCQELLELQKKRDEVSLLHLSYILFAHS</sequence>
<keyword evidence="2" id="KW-1185">Reference proteome</keyword>